<feature type="region of interest" description="Disordered" evidence="1">
    <location>
        <begin position="1"/>
        <end position="46"/>
    </location>
</feature>
<feature type="compositionally biased region" description="Basic and acidic residues" evidence="1">
    <location>
        <begin position="18"/>
        <end position="31"/>
    </location>
</feature>
<proteinExistence type="predicted"/>
<protein>
    <submittedName>
        <fullName evidence="2">Uncharacterized protein</fullName>
    </submittedName>
</protein>
<organism evidence="2">
    <name type="scientific">uncultured Acidimicrobiales bacterium</name>
    <dbReference type="NCBI Taxonomy" id="310071"/>
    <lineage>
        <taxon>Bacteria</taxon>
        <taxon>Bacillati</taxon>
        <taxon>Actinomycetota</taxon>
        <taxon>Acidimicrobiia</taxon>
        <taxon>Acidimicrobiales</taxon>
        <taxon>environmental samples</taxon>
    </lineage>
</organism>
<name>A0A6J4HLM1_9ACTN</name>
<evidence type="ECO:0000313" key="2">
    <source>
        <dbReference type="EMBL" id="CAA9226938.1"/>
    </source>
</evidence>
<dbReference type="AlphaFoldDB" id="A0A6J4HLM1"/>
<reference evidence="2" key="1">
    <citation type="submission" date="2020-02" db="EMBL/GenBank/DDBJ databases">
        <authorList>
            <person name="Meier V. D."/>
        </authorList>
    </citation>
    <scope>NUCLEOTIDE SEQUENCE</scope>
    <source>
        <strain evidence="2">AVDCRST_MAG20</strain>
    </source>
</reference>
<accession>A0A6J4HLM1</accession>
<feature type="non-terminal residue" evidence="2">
    <location>
        <position position="46"/>
    </location>
</feature>
<feature type="non-terminal residue" evidence="2">
    <location>
        <position position="1"/>
    </location>
</feature>
<gene>
    <name evidence="2" type="ORF">AVDCRST_MAG20-901</name>
</gene>
<sequence>AFPPSCLPRPRRDRAHRRCPEAAGDRGRPAPDRGVAGALGSRPPLV</sequence>
<dbReference type="EMBL" id="CADCSY010000041">
    <property type="protein sequence ID" value="CAA9226938.1"/>
    <property type="molecule type" value="Genomic_DNA"/>
</dbReference>
<evidence type="ECO:0000256" key="1">
    <source>
        <dbReference type="SAM" id="MobiDB-lite"/>
    </source>
</evidence>